<dbReference type="InterPro" id="IPR017853">
    <property type="entry name" value="GH"/>
</dbReference>
<dbReference type="eggNOG" id="COG3757">
    <property type="taxonomic scope" value="Bacteria"/>
</dbReference>
<comment type="caution">
    <text evidence="2">The sequence shown here is derived from an EMBL/GenBank/DDBJ whole genome shotgun (WGS) entry which is preliminary data.</text>
</comment>
<dbReference type="PANTHER" id="PTHR34135">
    <property type="entry name" value="LYSOZYME"/>
    <property type="match status" value="1"/>
</dbReference>
<evidence type="ECO:0000313" key="2">
    <source>
        <dbReference type="EMBL" id="KRM35592.1"/>
    </source>
</evidence>
<dbReference type="EMBL" id="AZGA01000012">
    <property type="protein sequence ID" value="KRM35592.1"/>
    <property type="molecule type" value="Genomic_DNA"/>
</dbReference>
<dbReference type="Proteomes" id="UP000051236">
    <property type="component" value="Unassembled WGS sequence"/>
</dbReference>
<evidence type="ECO:0008006" key="4">
    <source>
        <dbReference type="Google" id="ProtNLM"/>
    </source>
</evidence>
<dbReference type="STRING" id="1423734.FC83_GL000894"/>
<gene>
    <name evidence="2" type="ORF">FC83_GL000894</name>
</gene>
<dbReference type="PROSITE" id="PS51904">
    <property type="entry name" value="GLYCOSYL_HYDROL_F25_2"/>
    <property type="match status" value="1"/>
</dbReference>
<dbReference type="AlphaFoldDB" id="X0PT22"/>
<protein>
    <recommendedName>
        <fullName evidence="4">Lyzozyme M1 (1,4-beta-N-acetylmuramidase)</fullName>
    </recommendedName>
</protein>
<name>X0PT22_9LACO</name>
<dbReference type="GO" id="GO:0016998">
    <property type="term" value="P:cell wall macromolecule catabolic process"/>
    <property type="evidence" value="ECO:0007669"/>
    <property type="project" value="InterPro"/>
</dbReference>
<dbReference type="Pfam" id="PF01183">
    <property type="entry name" value="Glyco_hydro_25"/>
    <property type="match status" value="1"/>
</dbReference>
<evidence type="ECO:0000256" key="1">
    <source>
        <dbReference type="ARBA" id="ARBA00010646"/>
    </source>
</evidence>
<dbReference type="GO" id="GO:0003796">
    <property type="term" value="F:lysozyme activity"/>
    <property type="evidence" value="ECO:0007669"/>
    <property type="project" value="InterPro"/>
</dbReference>
<keyword evidence="3" id="KW-1185">Reference proteome</keyword>
<dbReference type="GO" id="GO:0009253">
    <property type="term" value="P:peptidoglycan catabolic process"/>
    <property type="evidence" value="ECO:0007669"/>
    <property type="project" value="InterPro"/>
</dbReference>
<evidence type="ECO:0000313" key="3">
    <source>
        <dbReference type="Proteomes" id="UP000051236"/>
    </source>
</evidence>
<dbReference type="PANTHER" id="PTHR34135:SF2">
    <property type="entry name" value="LYSOZYME"/>
    <property type="match status" value="1"/>
</dbReference>
<dbReference type="SUPFAM" id="SSF51445">
    <property type="entry name" value="(Trans)glycosidases"/>
    <property type="match status" value="1"/>
</dbReference>
<dbReference type="RefSeq" id="WP_052004896.1">
    <property type="nucleotide sequence ID" value="NZ_AZGA01000012.1"/>
</dbReference>
<organism evidence="2 3">
    <name type="scientific">Agrilactobacillus composti DSM 18527 = JCM 14202</name>
    <dbReference type="NCBI Taxonomy" id="1423734"/>
    <lineage>
        <taxon>Bacteria</taxon>
        <taxon>Bacillati</taxon>
        <taxon>Bacillota</taxon>
        <taxon>Bacilli</taxon>
        <taxon>Lactobacillales</taxon>
        <taxon>Lactobacillaceae</taxon>
        <taxon>Agrilactobacillus</taxon>
    </lineage>
</organism>
<proteinExistence type="inferred from homology"/>
<dbReference type="Gene3D" id="3.20.20.80">
    <property type="entry name" value="Glycosidases"/>
    <property type="match status" value="1"/>
</dbReference>
<reference evidence="2 3" key="1">
    <citation type="journal article" date="2015" name="Genome Announc.">
        <title>Expanding the biotechnology potential of lactobacilli through comparative genomics of 213 strains and associated genera.</title>
        <authorList>
            <person name="Sun Z."/>
            <person name="Harris H.M."/>
            <person name="McCann A."/>
            <person name="Guo C."/>
            <person name="Argimon S."/>
            <person name="Zhang W."/>
            <person name="Yang X."/>
            <person name="Jeffery I.B."/>
            <person name="Cooney J.C."/>
            <person name="Kagawa T.F."/>
            <person name="Liu W."/>
            <person name="Song Y."/>
            <person name="Salvetti E."/>
            <person name="Wrobel A."/>
            <person name="Rasinkangas P."/>
            <person name="Parkhill J."/>
            <person name="Rea M.C."/>
            <person name="O'Sullivan O."/>
            <person name="Ritari J."/>
            <person name="Douillard F.P."/>
            <person name="Paul Ross R."/>
            <person name="Yang R."/>
            <person name="Briner A.E."/>
            <person name="Felis G.E."/>
            <person name="de Vos W.M."/>
            <person name="Barrangou R."/>
            <person name="Klaenhammer T.R."/>
            <person name="Caufield P.W."/>
            <person name="Cui Y."/>
            <person name="Zhang H."/>
            <person name="O'Toole P.W."/>
        </authorList>
    </citation>
    <scope>NUCLEOTIDE SEQUENCE [LARGE SCALE GENOMIC DNA]</scope>
    <source>
        <strain evidence="2 3">DSM 18527</strain>
    </source>
</reference>
<dbReference type="OrthoDB" id="2312598at2"/>
<comment type="similarity">
    <text evidence="1">Belongs to the glycosyl hydrolase 25 family.</text>
</comment>
<dbReference type="GO" id="GO:0016052">
    <property type="term" value="P:carbohydrate catabolic process"/>
    <property type="evidence" value="ECO:0007669"/>
    <property type="project" value="TreeGrafter"/>
</dbReference>
<dbReference type="PATRIC" id="fig|1423734.3.peg.903"/>
<sequence>MAELFADVAVYQRSDLAYYQMLANNGVKGVCIKLTEGSRAGSNYINPRALAQTKSALAAGLVVSFYHYSLYNGVTDAKAEADFFVSVAKQMGATANTVMVADAEAPTLYSPYADTQAFQDYIAYMGYNKQATYSMASWFWAKKLPTNRPLWVANYGVSQPGVNNVDAWQYTSTWNGMGQDMSYDYTGLFTTTSGNQVTVESGENEVQINELNRIVDYRTMGIGLAKRDAQILDAPYPWANVIKTIKSNTLWEVFQRKGGYYSLGGEQYINAGDISVTWNTGQAFGDWQGVRVKPINGDIWTQSTPDDGTGVTQLDQDMVYVVTEANVTNDQVYVNIGGWVPIDKFKVVL</sequence>
<accession>X0PT22</accession>
<dbReference type="InterPro" id="IPR002053">
    <property type="entry name" value="Glyco_hydro_25"/>
</dbReference>